<evidence type="ECO:0000256" key="1">
    <source>
        <dbReference type="SAM" id="MobiDB-lite"/>
    </source>
</evidence>
<feature type="region of interest" description="Disordered" evidence="1">
    <location>
        <begin position="1"/>
        <end position="27"/>
    </location>
</feature>
<gene>
    <name evidence="2" type="ORF">NLI96_g413</name>
</gene>
<protein>
    <submittedName>
        <fullName evidence="2">Uncharacterized protein</fullName>
    </submittedName>
</protein>
<organism evidence="2 3">
    <name type="scientific">Meripilus lineatus</name>
    <dbReference type="NCBI Taxonomy" id="2056292"/>
    <lineage>
        <taxon>Eukaryota</taxon>
        <taxon>Fungi</taxon>
        <taxon>Dikarya</taxon>
        <taxon>Basidiomycota</taxon>
        <taxon>Agaricomycotina</taxon>
        <taxon>Agaricomycetes</taxon>
        <taxon>Polyporales</taxon>
        <taxon>Meripilaceae</taxon>
        <taxon>Meripilus</taxon>
    </lineage>
</organism>
<keyword evidence="3" id="KW-1185">Reference proteome</keyword>
<dbReference type="AlphaFoldDB" id="A0AAD5VEE7"/>
<sequence>MPKGGNNWGYGSGGSKSTSSGTNSQVRRHSLSPLPIFLLSSDTISPGPLYSQPTSVLTYLTSQGNHWCTRSGESGGSGYHYSNTNGSYYYSNPDGSTYYNNGGGGSTYTAPNGNSYSK</sequence>
<evidence type="ECO:0000313" key="3">
    <source>
        <dbReference type="Proteomes" id="UP001212997"/>
    </source>
</evidence>
<reference evidence="2" key="1">
    <citation type="submission" date="2022-07" db="EMBL/GenBank/DDBJ databases">
        <title>Genome Sequence of Physisporinus lineatus.</title>
        <authorList>
            <person name="Buettner E."/>
        </authorList>
    </citation>
    <scope>NUCLEOTIDE SEQUENCE</scope>
    <source>
        <strain evidence="2">VT162</strain>
    </source>
</reference>
<dbReference type="EMBL" id="JANAWD010000006">
    <property type="protein sequence ID" value="KAJ3491837.1"/>
    <property type="molecule type" value="Genomic_DNA"/>
</dbReference>
<feature type="compositionally biased region" description="Gly residues" evidence="1">
    <location>
        <begin position="1"/>
        <end position="14"/>
    </location>
</feature>
<proteinExistence type="predicted"/>
<accession>A0AAD5VEE7</accession>
<name>A0AAD5VEE7_9APHY</name>
<evidence type="ECO:0000313" key="2">
    <source>
        <dbReference type="EMBL" id="KAJ3491837.1"/>
    </source>
</evidence>
<comment type="caution">
    <text evidence="2">The sequence shown here is derived from an EMBL/GenBank/DDBJ whole genome shotgun (WGS) entry which is preliminary data.</text>
</comment>
<dbReference type="Proteomes" id="UP001212997">
    <property type="component" value="Unassembled WGS sequence"/>
</dbReference>